<dbReference type="PROSITE" id="PS51379">
    <property type="entry name" value="4FE4S_FER_2"/>
    <property type="match status" value="1"/>
</dbReference>
<evidence type="ECO:0000256" key="7">
    <source>
        <dbReference type="ARBA" id="ARBA00023014"/>
    </source>
</evidence>
<keyword evidence="11" id="KW-1185">Reference proteome</keyword>
<dbReference type="PRINTS" id="PR00352">
    <property type="entry name" value="3FE4SFRDOXIN"/>
</dbReference>
<proteinExistence type="predicted"/>
<dbReference type="EMBL" id="CP095074">
    <property type="protein sequence ID" value="UOQ91852.1"/>
    <property type="molecule type" value="Genomic_DNA"/>
</dbReference>
<keyword evidence="7 8" id="KW-0411">Iron-sulfur</keyword>
<feature type="domain" description="4Fe-4S ferredoxin-type" evidence="9">
    <location>
        <begin position="3"/>
        <end position="31"/>
    </location>
</feature>
<evidence type="ECO:0000256" key="4">
    <source>
        <dbReference type="ARBA" id="ARBA00022723"/>
    </source>
</evidence>
<evidence type="ECO:0000256" key="3">
    <source>
        <dbReference type="ARBA" id="ARBA00022485"/>
    </source>
</evidence>
<keyword evidence="3" id="KW-0004">4Fe-4S</keyword>
<evidence type="ECO:0000313" key="11">
    <source>
        <dbReference type="Proteomes" id="UP000831880"/>
    </source>
</evidence>
<dbReference type="PANTHER" id="PTHR39163:SF1">
    <property type="entry name" value="FERREDOXIN"/>
    <property type="match status" value="1"/>
</dbReference>
<dbReference type="RefSeq" id="WP_244751463.1">
    <property type="nucleotide sequence ID" value="NZ_CP095074.1"/>
</dbReference>
<dbReference type="Pfam" id="PF13370">
    <property type="entry name" value="Fer4_13"/>
    <property type="match status" value="1"/>
</dbReference>
<dbReference type="Gene3D" id="3.30.70.20">
    <property type="match status" value="1"/>
</dbReference>
<dbReference type="InterPro" id="IPR052395">
    <property type="entry name" value="ET_Ferredoxin"/>
</dbReference>
<evidence type="ECO:0000313" key="10">
    <source>
        <dbReference type="EMBL" id="UOQ91852.1"/>
    </source>
</evidence>
<protein>
    <recommendedName>
        <fullName evidence="8">Ferredoxin</fullName>
    </recommendedName>
</protein>
<dbReference type="InterPro" id="IPR001080">
    <property type="entry name" value="3Fe4S_ferredoxin"/>
</dbReference>
<keyword evidence="4 8" id="KW-0479">Metal-binding</keyword>
<evidence type="ECO:0000256" key="5">
    <source>
        <dbReference type="ARBA" id="ARBA00022982"/>
    </source>
</evidence>
<dbReference type="SUPFAM" id="SSF54862">
    <property type="entry name" value="4Fe-4S ferredoxins"/>
    <property type="match status" value="1"/>
</dbReference>
<name>A0ABY4GYJ2_9BACI</name>
<keyword evidence="2 8" id="KW-0813">Transport</keyword>
<dbReference type="PANTHER" id="PTHR39163">
    <property type="entry name" value="FERREDOXIN"/>
    <property type="match status" value="1"/>
</dbReference>
<comment type="function">
    <text evidence="8">Ferredoxins are iron-sulfur proteins that transfer electrons in a wide variety of metabolic reactions.</text>
</comment>
<organism evidence="10 11">
    <name type="scientific">Halobacillus shinanisalinarum</name>
    <dbReference type="NCBI Taxonomy" id="2932258"/>
    <lineage>
        <taxon>Bacteria</taxon>
        <taxon>Bacillati</taxon>
        <taxon>Bacillota</taxon>
        <taxon>Bacilli</taxon>
        <taxon>Bacillales</taxon>
        <taxon>Bacillaceae</taxon>
        <taxon>Halobacillus</taxon>
    </lineage>
</organism>
<gene>
    <name evidence="10" type="ORF">MUO14_15160</name>
</gene>
<dbReference type="Proteomes" id="UP000831880">
    <property type="component" value="Chromosome"/>
</dbReference>
<evidence type="ECO:0000256" key="6">
    <source>
        <dbReference type="ARBA" id="ARBA00023004"/>
    </source>
</evidence>
<evidence type="ECO:0000256" key="1">
    <source>
        <dbReference type="ARBA" id="ARBA00001966"/>
    </source>
</evidence>
<evidence type="ECO:0000256" key="8">
    <source>
        <dbReference type="RuleBase" id="RU368020"/>
    </source>
</evidence>
<sequence length="84" mass="9136">MAFYTKVDQETCISCGACGEIAPDIFAYDEEGISFSLLDRNEGAVEVPEDLADNLEDACEECPTDSIMLAEQPFAKHAKKGQTV</sequence>
<accession>A0ABY4GYJ2</accession>
<evidence type="ECO:0000259" key="9">
    <source>
        <dbReference type="PROSITE" id="PS51379"/>
    </source>
</evidence>
<keyword evidence="5 8" id="KW-0249">Electron transport</keyword>
<comment type="cofactor">
    <cofactor evidence="1">
        <name>[4Fe-4S] cluster</name>
        <dbReference type="ChEBI" id="CHEBI:49883"/>
    </cofactor>
</comment>
<dbReference type="InterPro" id="IPR017896">
    <property type="entry name" value="4Fe4S_Fe-S-bd"/>
</dbReference>
<evidence type="ECO:0000256" key="2">
    <source>
        <dbReference type="ARBA" id="ARBA00022448"/>
    </source>
</evidence>
<keyword evidence="6 8" id="KW-0408">Iron</keyword>
<reference evidence="10 11" key="1">
    <citation type="submission" date="2022-04" db="EMBL/GenBank/DDBJ databases">
        <title>Halobacillus sp. isolated from saltern.</title>
        <authorList>
            <person name="Won M."/>
            <person name="Lee C.-M."/>
            <person name="Woen H.-Y."/>
            <person name="Kwon S.-W."/>
        </authorList>
    </citation>
    <scope>NUCLEOTIDE SEQUENCE [LARGE SCALE GENOMIC DNA]</scope>
    <source>
        <strain evidence="10 11">SSTM10-2</strain>
    </source>
</reference>